<reference evidence="10" key="2">
    <citation type="journal article" date="2017" name="Protein Sci.">
        <title>Interaction network of the ribosome assembly machinery from a eukaryotic thermophile.</title>
        <authorList>
            <person name="Bassler J."/>
            <person name="Ahmed Y.L."/>
            <person name="Kallas M."/>
            <person name="Kornprobst M."/>
            <person name="Calvino F.R."/>
            <person name="Gnadig M."/>
            <person name="Thoms M."/>
            <person name="Stier G."/>
            <person name="Ismail S."/>
            <person name="Kharde S."/>
            <person name="Castillo N."/>
            <person name="Griesel S."/>
            <person name="Bastuck S."/>
            <person name="Bradatsch B."/>
            <person name="Thomson E."/>
            <person name="Flemming D."/>
            <person name="Sinning I."/>
            <person name="Hurt E."/>
        </authorList>
    </citation>
    <scope>X-RAY CRYSTALLOGRAPHY (1.65 ANGSTROMS) OF 76-293</scope>
</reference>
<evidence type="ECO:0000256" key="5">
    <source>
        <dbReference type="SAM" id="MobiDB-lite"/>
    </source>
</evidence>
<feature type="region of interest" description="Disordered" evidence="5">
    <location>
        <begin position="421"/>
        <end position="443"/>
    </location>
</feature>
<comment type="similarity">
    <text evidence="1">Belongs to the protein-tyrosine phosphatase family. Non-receptor class dual specificity subfamily.</text>
</comment>
<feature type="domain" description="Tyrosine-protein phosphatase" evidence="6">
    <location>
        <begin position="79"/>
        <end position="247"/>
    </location>
</feature>
<feature type="compositionally biased region" description="Low complexity" evidence="5">
    <location>
        <begin position="421"/>
        <end position="432"/>
    </location>
</feature>
<dbReference type="GO" id="GO:0004725">
    <property type="term" value="F:protein tyrosine phosphatase activity"/>
    <property type="evidence" value="ECO:0007669"/>
    <property type="project" value="UniProtKB-EC"/>
</dbReference>
<dbReference type="SMART" id="SM00195">
    <property type="entry name" value="DSPc"/>
    <property type="match status" value="1"/>
</dbReference>
<name>G0S3H6_CHATD</name>
<dbReference type="InterPro" id="IPR000387">
    <property type="entry name" value="Tyr_Pase_dom"/>
</dbReference>
<dbReference type="PDB" id="5M43">
    <property type="method" value="X-ray"/>
    <property type="resolution" value="1.65 A"/>
    <property type="chains" value="A=76-293"/>
</dbReference>
<dbReference type="Gene3D" id="3.90.190.10">
    <property type="entry name" value="Protein tyrosine phosphatase superfamily"/>
    <property type="match status" value="1"/>
</dbReference>
<dbReference type="CDD" id="cd14518">
    <property type="entry name" value="DSP_fungal_YVH1"/>
    <property type="match status" value="1"/>
</dbReference>
<dbReference type="Proteomes" id="UP000008066">
    <property type="component" value="Unassembled WGS sequence"/>
</dbReference>
<proteinExistence type="evidence at protein level"/>
<evidence type="ECO:0000256" key="3">
    <source>
        <dbReference type="ARBA" id="ARBA00022801"/>
    </source>
</evidence>
<dbReference type="InterPro" id="IPR020422">
    <property type="entry name" value="TYR_PHOSPHATASE_DUAL_dom"/>
</dbReference>
<dbReference type="InterPro" id="IPR029021">
    <property type="entry name" value="Prot-tyrosine_phosphatase-like"/>
</dbReference>
<evidence type="ECO:0000256" key="2">
    <source>
        <dbReference type="ARBA" id="ARBA00013064"/>
    </source>
</evidence>
<dbReference type="AlphaFoldDB" id="G0S3H6"/>
<dbReference type="PDBsum" id="5M43"/>
<dbReference type="KEGG" id="cthr:CTHT_0021070"/>
<dbReference type="EMBL" id="GL988040">
    <property type="protein sequence ID" value="EGS22559.1"/>
    <property type="molecule type" value="Genomic_DNA"/>
</dbReference>
<sequence>MGSIDQSTNAHVDSIVMRSGPEDDEVSPSADPRLGVGVLAVNHLAGSSGVPVDENIPKGPSRQQILKAIGFLRSSMALNRIKGDDELFVGGVFGANRARLIKEHRITHILSVIDHTVDRENEAFRHVKHLSIDIDDMEDQDILIHLPKIVRFIDSGLRGIDPSDSSAVASPGVVLVHCAMGKSRSVTAIIAYLLWKYPYRFGKSDPNISAKEAVSRALEWVRETRPIAGPNDGFMRQLEMWWDMGCPADSDDAVEREPAYQRWLYQREVEDAARIGRAPDRLRFEDEAATAEGDKNGKINDTNGGAELRCKKCRRVLATTPFIVPHKDRGNADRSDCPHYFIEALSWMRPILEEGKLDGRLACPNTKCGATIGRYAWQGFRCTCGDWVGPAFSLQKSKVDKVVTGSRQNSGRMAGISIRIPPRPVPSQSVVPENGGDKCKQNL</sequence>
<evidence type="ECO:0000256" key="1">
    <source>
        <dbReference type="ARBA" id="ARBA00008601"/>
    </source>
</evidence>
<dbReference type="Pfam" id="PF00782">
    <property type="entry name" value="DSPc"/>
    <property type="match status" value="1"/>
</dbReference>
<dbReference type="OrthoDB" id="2017893at2759"/>
<keyword evidence="3" id="KW-0378">Hydrolase</keyword>
<keyword evidence="4" id="KW-0904">Protein phosphatase</keyword>
<dbReference type="HOGENOM" id="CLU_023312_0_0_1"/>
<dbReference type="RefSeq" id="XP_006692578.1">
    <property type="nucleotide sequence ID" value="XM_006692515.1"/>
</dbReference>
<dbReference type="SMR" id="G0S3H6"/>
<dbReference type="GO" id="GO:0005634">
    <property type="term" value="C:nucleus"/>
    <property type="evidence" value="ECO:0007669"/>
    <property type="project" value="TreeGrafter"/>
</dbReference>
<dbReference type="PROSITE" id="PS50056">
    <property type="entry name" value="TYR_PHOSPHATASE_2"/>
    <property type="match status" value="1"/>
</dbReference>
<dbReference type="OMA" id="FAWQGMQ"/>
<dbReference type="PROSITE" id="PS50054">
    <property type="entry name" value="TYR_PHOSPHATASE_DUAL"/>
    <property type="match status" value="1"/>
</dbReference>
<dbReference type="GeneID" id="18256145"/>
<keyword evidence="9" id="KW-1185">Reference proteome</keyword>
<keyword evidence="10" id="KW-0002">3D-structure</keyword>
<dbReference type="PANTHER" id="PTHR45848:SF4">
    <property type="entry name" value="DUAL SPECIFICITY PROTEIN PHOSPHATASE 12"/>
    <property type="match status" value="1"/>
</dbReference>
<dbReference type="PANTHER" id="PTHR45848">
    <property type="entry name" value="DUAL SPECIFICITY PROTEIN PHOSPHATASE 12 FAMILY MEMBER"/>
    <property type="match status" value="1"/>
</dbReference>
<evidence type="ECO:0000313" key="9">
    <source>
        <dbReference type="Proteomes" id="UP000008066"/>
    </source>
</evidence>
<organism evidence="9">
    <name type="scientific">Chaetomium thermophilum (strain DSM 1495 / CBS 144.50 / IMI 039719)</name>
    <name type="common">Thermochaetoides thermophila</name>
    <dbReference type="NCBI Taxonomy" id="759272"/>
    <lineage>
        <taxon>Eukaryota</taxon>
        <taxon>Fungi</taxon>
        <taxon>Dikarya</taxon>
        <taxon>Ascomycota</taxon>
        <taxon>Pezizomycotina</taxon>
        <taxon>Sordariomycetes</taxon>
        <taxon>Sordariomycetidae</taxon>
        <taxon>Sordariales</taxon>
        <taxon>Chaetomiaceae</taxon>
        <taxon>Thermochaetoides</taxon>
    </lineage>
</organism>
<evidence type="ECO:0000313" key="8">
    <source>
        <dbReference type="EMBL" id="EGS22559.1"/>
    </source>
</evidence>
<feature type="domain" description="Tyrosine specific protein phosphatases" evidence="7">
    <location>
        <begin position="147"/>
        <end position="226"/>
    </location>
</feature>
<reference evidence="8 9" key="1">
    <citation type="journal article" date="2011" name="Cell">
        <title>Insight into structure and assembly of the nuclear pore complex by utilizing the genome of a eukaryotic thermophile.</title>
        <authorList>
            <person name="Amlacher S."/>
            <person name="Sarges P."/>
            <person name="Flemming D."/>
            <person name="van Noort V."/>
            <person name="Kunze R."/>
            <person name="Devos D.P."/>
            <person name="Arumugam M."/>
            <person name="Bork P."/>
            <person name="Hurt E."/>
        </authorList>
    </citation>
    <scope>NUCLEOTIDE SEQUENCE [LARGE SCALE GENOMIC DNA]</scope>
    <source>
        <strain evidence="9">DSM 1495 / CBS 144.50 / IMI 039719</strain>
    </source>
</reference>
<protein>
    <recommendedName>
        <fullName evidence="2">protein-tyrosine-phosphatase</fullName>
        <ecNumber evidence="2">3.1.3.48</ecNumber>
    </recommendedName>
</protein>
<accession>G0S3H6</accession>
<dbReference type="eggNOG" id="KOG1716">
    <property type="taxonomic scope" value="Eukaryota"/>
</dbReference>
<evidence type="ECO:0000259" key="6">
    <source>
        <dbReference type="PROSITE" id="PS50054"/>
    </source>
</evidence>
<dbReference type="SUPFAM" id="SSF52799">
    <property type="entry name" value="(Phosphotyrosine protein) phosphatases II"/>
    <property type="match status" value="1"/>
</dbReference>
<evidence type="ECO:0000256" key="4">
    <source>
        <dbReference type="ARBA" id="ARBA00022912"/>
    </source>
</evidence>
<dbReference type="STRING" id="759272.G0S3H6"/>
<evidence type="ECO:0000259" key="7">
    <source>
        <dbReference type="PROSITE" id="PS50056"/>
    </source>
</evidence>
<gene>
    <name evidence="8" type="ORF">CTHT_0021070</name>
</gene>
<evidence type="ECO:0007829" key="10">
    <source>
        <dbReference type="PDB" id="5M43"/>
    </source>
</evidence>
<dbReference type="GO" id="GO:0008138">
    <property type="term" value="F:protein tyrosine/serine/threonine phosphatase activity"/>
    <property type="evidence" value="ECO:0007669"/>
    <property type="project" value="TreeGrafter"/>
</dbReference>
<dbReference type="InterPro" id="IPR000340">
    <property type="entry name" value="Dual-sp_phosphatase_cat-dom"/>
</dbReference>
<dbReference type="EC" id="3.1.3.48" evidence="2"/>